<evidence type="ECO:0000256" key="9">
    <source>
        <dbReference type="ARBA" id="ARBA00047751"/>
    </source>
</evidence>
<dbReference type="GO" id="GO:0106313">
    <property type="term" value="F:methylenetetrahydrofolate reductase (NADPH) activity"/>
    <property type="evidence" value="ECO:0007669"/>
    <property type="project" value="UniProtKB-EC"/>
</dbReference>
<evidence type="ECO:0000256" key="5">
    <source>
        <dbReference type="ARBA" id="ARBA00022827"/>
    </source>
</evidence>
<keyword evidence="7" id="KW-0560">Oxidoreductase</keyword>
<sequence length="654" mass="74046">MPEVLAQCQEKRKASDQNNQSSEEEGTDHGLLPIYKYRRLIDRINDRVQAGSKFFSLEFFPPRTANGAVNLISRFDRMAMGRPLFCDITWHPAGDPGSDKPTSSTSIANSMVNYCGLETMLHITCCGLTKQQITNHLTKAKNLGIRNILALRGDPPGDEEWKAPEDGFNFGTDLVRHIREVFGDHFVIAVAGYPTGHPDSPSYEEDLQHMKEKVDAGADFIITQLFFKAETFLKYVSDCRAIGISVPIMPGILPIQAYQSLRHIVKLSRLEVPDDIIDTITPIKDNDEAIRNYGIFQATEMCRDLLDSGSIHGLHFYTLNREVATIQVLKALGMWCEDPRRSLPWKTTANHNRCKEDVRPIFWSARPQSYVYRTSEWDEFPNGRWGNSASAAFRDLSDYYLFYLKSRAPKEELLKMWGEELKCEKDVFGVFERYLTGEANPNGVKVNRIPWNDEPLASETTVIASELAELNRQGVLTINSQPNVNGAPSTDPVHGWGNPGGFIYKKAYVEFFTAKENVECLLEVLKEYPQVDYHILDRKGDADLTSTDLVQPAALTWGVFPGKEIIQPTVVDPIAFKSWRDEAFGLWREQWASLYDAASPSRQIIQNIVDNYYLVNLVDNDFPRKTCLFELLNKMLEMRSNGGPTFAAAVEAQQ</sequence>
<dbReference type="InterPro" id="IPR003171">
    <property type="entry name" value="Mehydrof_redctse-like"/>
</dbReference>
<dbReference type="STRING" id="283909.R7UHV3"/>
<dbReference type="InterPro" id="IPR053806">
    <property type="entry name" value="MTHFR_C"/>
</dbReference>
<dbReference type="GO" id="GO:0009086">
    <property type="term" value="P:methionine biosynthetic process"/>
    <property type="evidence" value="ECO:0007669"/>
    <property type="project" value="TreeGrafter"/>
</dbReference>
<comment type="pathway">
    <text evidence="2 10">One-carbon metabolism; tetrahydrofolate interconversion.</text>
</comment>
<evidence type="ECO:0000313" key="13">
    <source>
        <dbReference type="EMBL" id="ELU06114.1"/>
    </source>
</evidence>
<dbReference type="PANTHER" id="PTHR45754">
    <property type="entry name" value="METHYLENETETRAHYDROFOLATE REDUCTASE"/>
    <property type="match status" value="1"/>
</dbReference>
<organism evidence="13">
    <name type="scientific">Capitella teleta</name>
    <name type="common">Polychaete worm</name>
    <dbReference type="NCBI Taxonomy" id="283909"/>
    <lineage>
        <taxon>Eukaryota</taxon>
        <taxon>Metazoa</taxon>
        <taxon>Spiralia</taxon>
        <taxon>Lophotrochozoa</taxon>
        <taxon>Annelida</taxon>
        <taxon>Polychaeta</taxon>
        <taxon>Sedentaria</taxon>
        <taxon>Scolecida</taxon>
        <taxon>Capitellidae</taxon>
        <taxon>Capitella</taxon>
    </lineage>
</organism>
<evidence type="ECO:0000256" key="10">
    <source>
        <dbReference type="RuleBase" id="RU004254"/>
    </source>
</evidence>
<evidence type="ECO:0000313" key="14">
    <source>
        <dbReference type="EnsemblMetazoa" id="CapteP181552"/>
    </source>
</evidence>
<dbReference type="Pfam" id="PF02219">
    <property type="entry name" value="MTHFR"/>
    <property type="match status" value="1"/>
</dbReference>
<dbReference type="OrthoDB" id="16284at2759"/>
<evidence type="ECO:0000256" key="7">
    <source>
        <dbReference type="ARBA" id="ARBA00023002"/>
    </source>
</evidence>
<proteinExistence type="inferred from homology"/>
<dbReference type="EMBL" id="AMQN01001248">
    <property type="status" value="NOT_ANNOTATED_CDS"/>
    <property type="molecule type" value="Genomic_DNA"/>
</dbReference>
<comment type="catalytic activity">
    <reaction evidence="9">
        <text>(6S)-5-methyl-5,6,7,8-tetrahydrofolate + NADP(+) = (6R)-5,10-methylene-5,6,7,8-tetrahydrofolate + NADPH + H(+)</text>
        <dbReference type="Rhea" id="RHEA:19817"/>
        <dbReference type="ChEBI" id="CHEBI:15378"/>
        <dbReference type="ChEBI" id="CHEBI:15636"/>
        <dbReference type="ChEBI" id="CHEBI:18608"/>
        <dbReference type="ChEBI" id="CHEBI:57783"/>
        <dbReference type="ChEBI" id="CHEBI:58349"/>
        <dbReference type="EC" id="1.5.1.53"/>
    </reaction>
    <physiologicalReaction direction="right-to-left" evidence="9">
        <dbReference type="Rhea" id="RHEA:19819"/>
    </physiologicalReaction>
</comment>
<protein>
    <recommendedName>
        <fullName evidence="8">methylenetetrahydrofolate reductase (NADPH)</fullName>
        <ecNumber evidence="8">1.5.1.53</ecNumber>
    </recommendedName>
</protein>
<name>R7UHV3_CAPTE</name>
<evidence type="ECO:0000256" key="2">
    <source>
        <dbReference type="ARBA" id="ARBA00004777"/>
    </source>
</evidence>
<dbReference type="FunFam" id="3.20.20.220:FF:000002">
    <property type="entry name" value="Methylenetetrahydrofolate reductase"/>
    <property type="match status" value="1"/>
</dbReference>
<evidence type="ECO:0000256" key="8">
    <source>
        <dbReference type="ARBA" id="ARBA00034530"/>
    </source>
</evidence>
<reference evidence="13 15" key="2">
    <citation type="journal article" date="2013" name="Nature">
        <title>Insights into bilaterian evolution from three spiralian genomes.</title>
        <authorList>
            <person name="Simakov O."/>
            <person name="Marletaz F."/>
            <person name="Cho S.J."/>
            <person name="Edsinger-Gonzales E."/>
            <person name="Havlak P."/>
            <person name="Hellsten U."/>
            <person name="Kuo D.H."/>
            <person name="Larsson T."/>
            <person name="Lv J."/>
            <person name="Arendt D."/>
            <person name="Savage R."/>
            <person name="Osoegawa K."/>
            <person name="de Jong P."/>
            <person name="Grimwood J."/>
            <person name="Chapman J.A."/>
            <person name="Shapiro H."/>
            <person name="Aerts A."/>
            <person name="Otillar R.P."/>
            <person name="Terry A.Y."/>
            <person name="Boore J.L."/>
            <person name="Grigoriev I.V."/>
            <person name="Lindberg D.R."/>
            <person name="Seaver E.C."/>
            <person name="Weisblat D.A."/>
            <person name="Putnam N.H."/>
            <person name="Rokhsar D.S."/>
        </authorList>
    </citation>
    <scope>NUCLEOTIDE SEQUENCE</scope>
    <source>
        <strain evidence="13 15">I ESC-2004</strain>
    </source>
</reference>
<dbReference type="UniPathway" id="UPA00193"/>
<comment type="similarity">
    <text evidence="3">Belongs to the methylenetetrahydrofolate reductase family.</text>
</comment>
<gene>
    <name evidence="13" type="ORF">CAPTEDRAFT_181552</name>
</gene>
<dbReference type="NCBIfam" id="TIGR00677">
    <property type="entry name" value="fadh2_euk"/>
    <property type="match status" value="1"/>
</dbReference>
<dbReference type="EC" id="1.5.1.53" evidence="8"/>
<keyword evidence="4" id="KW-0285">Flavoprotein</keyword>
<dbReference type="InterPro" id="IPR004621">
    <property type="entry name" value="Fadh2_euk"/>
</dbReference>
<dbReference type="GO" id="GO:0005829">
    <property type="term" value="C:cytosol"/>
    <property type="evidence" value="ECO:0007669"/>
    <property type="project" value="TreeGrafter"/>
</dbReference>
<dbReference type="SUPFAM" id="SSF51730">
    <property type="entry name" value="FAD-linked oxidoreductase"/>
    <property type="match status" value="1"/>
</dbReference>
<keyword evidence="15" id="KW-1185">Reference proteome</keyword>
<evidence type="ECO:0000313" key="15">
    <source>
        <dbReference type="Proteomes" id="UP000014760"/>
    </source>
</evidence>
<dbReference type="Proteomes" id="UP000014760">
    <property type="component" value="Unassembled WGS sequence"/>
</dbReference>
<evidence type="ECO:0000256" key="4">
    <source>
        <dbReference type="ARBA" id="ARBA00022630"/>
    </source>
</evidence>
<dbReference type="GO" id="GO:0071949">
    <property type="term" value="F:FAD binding"/>
    <property type="evidence" value="ECO:0007669"/>
    <property type="project" value="TreeGrafter"/>
</dbReference>
<dbReference type="PANTHER" id="PTHR45754:SF3">
    <property type="entry name" value="METHYLENETETRAHYDROFOLATE REDUCTASE (NADPH)"/>
    <property type="match status" value="1"/>
</dbReference>
<dbReference type="EMBL" id="KB300949">
    <property type="protein sequence ID" value="ELU06114.1"/>
    <property type="molecule type" value="Genomic_DNA"/>
</dbReference>
<evidence type="ECO:0000256" key="6">
    <source>
        <dbReference type="ARBA" id="ARBA00022857"/>
    </source>
</evidence>
<evidence type="ECO:0000256" key="3">
    <source>
        <dbReference type="ARBA" id="ARBA00006743"/>
    </source>
</evidence>
<evidence type="ECO:0000256" key="11">
    <source>
        <dbReference type="SAM" id="MobiDB-lite"/>
    </source>
</evidence>
<feature type="domain" description="MTHFR SAM-binding regulatory" evidence="12">
    <location>
        <begin position="340"/>
        <end position="638"/>
    </location>
</feature>
<dbReference type="EnsemblMetazoa" id="CapteT181552">
    <property type="protein sequence ID" value="CapteP181552"/>
    <property type="gene ID" value="CapteG181552"/>
</dbReference>
<accession>R7UHV3</accession>
<reference evidence="15" key="1">
    <citation type="submission" date="2012-12" db="EMBL/GenBank/DDBJ databases">
        <authorList>
            <person name="Hellsten U."/>
            <person name="Grimwood J."/>
            <person name="Chapman J.A."/>
            <person name="Shapiro H."/>
            <person name="Aerts A."/>
            <person name="Otillar R.P."/>
            <person name="Terry A.Y."/>
            <person name="Boore J.L."/>
            <person name="Simakov O."/>
            <person name="Marletaz F."/>
            <person name="Cho S.-J."/>
            <person name="Edsinger-Gonzales E."/>
            <person name="Havlak P."/>
            <person name="Kuo D.-H."/>
            <person name="Larsson T."/>
            <person name="Lv J."/>
            <person name="Arendt D."/>
            <person name="Savage R."/>
            <person name="Osoegawa K."/>
            <person name="de Jong P."/>
            <person name="Lindberg D.R."/>
            <person name="Seaver E.C."/>
            <person name="Weisblat D.A."/>
            <person name="Putnam N.H."/>
            <person name="Grigoriev I.V."/>
            <person name="Rokhsar D.S."/>
        </authorList>
    </citation>
    <scope>NUCLEOTIDE SEQUENCE</scope>
    <source>
        <strain evidence="15">I ESC-2004</strain>
    </source>
</reference>
<evidence type="ECO:0000259" key="12">
    <source>
        <dbReference type="Pfam" id="PF21895"/>
    </source>
</evidence>
<dbReference type="AlphaFoldDB" id="R7UHV3"/>
<keyword evidence="6" id="KW-0521">NADP</keyword>
<dbReference type="Pfam" id="PF21895">
    <property type="entry name" value="MTHFR_C"/>
    <property type="match status" value="1"/>
</dbReference>
<comment type="cofactor">
    <cofactor evidence="1">
        <name>FAD</name>
        <dbReference type="ChEBI" id="CHEBI:57692"/>
    </cofactor>
</comment>
<feature type="region of interest" description="Disordered" evidence="11">
    <location>
        <begin position="1"/>
        <end position="28"/>
    </location>
</feature>
<dbReference type="InterPro" id="IPR029041">
    <property type="entry name" value="FAD-linked_oxidoreductase-like"/>
</dbReference>
<dbReference type="OMA" id="AWKEEFY"/>
<dbReference type="Gene3D" id="3.20.20.220">
    <property type="match status" value="1"/>
</dbReference>
<reference evidence="14" key="3">
    <citation type="submission" date="2015-06" db="UniProtKB">
        <authorList>
            <consortium name="EnsemblMetazoa"/>
        </authorList>
    </citation>
    <scope>IDENTIFICATION</scope>
</reference>
<dbReference type="HOGENOM" id="CLU_025841_2_2_1"/>
<evidence type="ECO:0000256" key="1">
    <source>
        <dbReference type="ARBA" id="ARBA00001974"/>
    </source>
</evidence>
<dbReference type="GO" id="GO:0035999">
    <property type="term" value="P:tetrahydrofolate interconversion"/>
    <property type="evidence" value="ECO:0007669"/>
    <property type="project" value="UniProtKB-UniPathway"/>
</dbReference>
<dbReference type="CDD" id="cd00537">
    <property type="entry name" value="MTHFR"/>
    <property type="match status" value="1"/>
</dbReference>
<keyword evidence="5" id="KW-0274">FAD</keyword>